<feature type="transmembrane region" description="Helical" evidence="6">
    <location>
        <begin position="73"/>
        <end position="91"/>
    </location>
</feature>
<name>G7E5A8_MIXOS</name>
<dbReference type="EMBL" id="BABT02000150">
    <property type="protein sequence ID" value="GAA98018.1"/>
    <property type="molecule type" value="Genomic_DNA"/>
</dbReference>
<dbReference type="InParanoid" id="G7E5A8"/>
<sequence length="346" mass="40132">MNEDAMADQPMVNPKQRTDPRTLRPASTWQDNLGWGLRDIILRLGIGPDEIYEVKPRPEGPVPTHSVVEQHAFVAPYAFAPILLQWIAYYYGEQRWSTAKAFFIYEFAFIIYAGQMIRHLHMLMLRYGTFDQENRPRDLLDDKNAYKTASAVLVYILLRCAGPISFFFEPNEMPHFDLWSPVRISAYLLALDYFFYCYHRSCHQVPWLWHIHRKHHSTKHPSPLLSILGDDIQETLEIAVIPSLSQLVVMLPFHELYVAMCYLLFVEAMGHTGARSDMGHPLFFWLKPLGLGLCIEDHDLHHRNGYRMRGLNMGKQTRLFDTLFGTCGKRLETSDHGLFKDGTLFG</sequence>
<dbReference type="eggNOG" id="ENOG502SEYJ">
    <property type="taxonomic scope" value="Eukaryota"/>
</dbReference>
<keyword evidence="9" id="KW-1185">Reference proteome</keyword>
<evidence type="ECO:0000256" key="6">
    <source>
        <dbReference type="SAM" id="Phobius"/>
    </source>
</evidence>
<organism evidence="8 9">
    <name type="scientific">Mixia osmundae (strain CBS 9802 / IAM 14324 / JCM 22182 / KY 12970)</name>
    <dbReference type="NCBI Taxonomy" id="764103"/>
    <lineage>
        <taxon>Eukaryota</taxon>
        <taxon>Fungi</taxon>
        <taxon>Dikarya</taxon>
        <taxon>Basidiomycota</taxon>
        <taxon>Pucciniomycotina</taxon>
        <taxon>Mixiomycetes</taxon>
        <taxon>Mixiales</taxon>
        <taxon>Mixiaceae</taxon>
        <taxon>Mixia</taxon>
    </lineage>
</organism>
<dbReference type="OrthoDB" id="6354873at2759"/>
<dbReference type="HOGENOM" id="CLU_041178_1_0_1"/>
<dbReference type="Proteomes" id="UP000009131">
    <property type="component" value="Unassembled WGS sequence"/>
</dbReference>
<evidence type="ECO:0000256" key="3">
    <source>
        <dbReference type="ARBA" id="ARBA00022989"/>
    </source>
</evidence>
<reference evidence="8 9" key="2">
    <citation type="journal article" date="2012" name="Open Biol.">
        <title>Characteristics of nucleosomes and linker DNA regions on the genome of the basidiomycete Mixia osmundae revealed by mono- and dinucleosome mapping.</title>
        <authorList>
            <person name="Nishida H."/>
            <person name="Kondo S."/>
            <person name="Matsumoto T."/>
            <person name="Suzuki Y."/>
            <person name="Yoshikawa H."/>
            <person name="Taylor T.D."/>
            <person name="Sugiyama J."/>
        </authorList>
    </citation>
    <scope>NUCLEOTIDE SEQUENCE [LARGE SCALE GENOMIC DNA]</scope>
    <source>
        <strain evidence="9">CBS 9802 / IAM 14324 / JCM 22182 / KY 12970</strain>
    </source>
</reference>
<dbReference type="GO" id="GO:0016491">
    <property type="term" value="F:oxidoreductase activity"/>
    <property type="evidence" value="ECO:0007669"/>
    <property type="project" value="InterPro"/>
</dbReference>
<evidence type="ECO:0000256" key="2">
    <source>
        <dbReference type="ARBA" id="ARBA00022692"/>
    </source>
</evidence>
<keyword evidence="3 6" id="KW-1133">Transmembrane helix</keyword>
<dbReference type="InterPro" id="IPR006694">
    <property type="entry name" value="Fatty_acid_hydroxylase"/>
</dbReference>
<gene>
    <name evidence="8" type="primary">Mo04698</name>
    <name evidence="8" type="ORF">E5Q_04698</name>
</gene>
<feature type="domain" description="Fatty acid hydroxylase" evidence="7">
    <location>
        <begin position="186"/>
        <end position="326"/>
    </location>
</feature>
<dbReference type="GO" id="GO:0016020">
    <property type="term" value="C:membrane"/>
    <property type="evidence" value="ECO:0007669"/>
    <property type="project" value="UniProtKB-SubCell"/>
</dbReference>
<dbReference type="OMA" id="SVHLWIL"/>
<dbReference type="GO" id="GO:0008610">
    <property type="term" value="P:lipid biosynthetic process"/>
    <property type="evidence" value="ECO:0007669"/>
    <property type="project" value="InterPro"/>
</dbReference>
<reference evidence="8 9" key="1">
    <citation type="journal article" date="2011" name="J. Gen. Appl. Microbiol.">
        <title>Draft genome sequencing of the enigmatic basidiomycete Mixia osmundae.</title>
        <authorList>
            <person name="Nishida H."/>
            <person name="Nagatsuka Y."/>
            <person name="Sugiyama J."/>
        </authorList>
    </citation>
    <scope>NUCLEOTIDE SEQUENCE [LARGE SCALE GENOMIC DNA]</scope>
    <source>
        <strain evidence="9">CBS 9802 / IAM 14324 / JCM 22182 / KY 12970</strain>
    </source>
</reference>
<keyword evidence="2 6" id="KW-0812">Transmembrane</keyword>
<evidence type="ECO:0000256" key="4">
    <source>
        <dbReference type="ARBA" id="ARBA00023136"/>
    </source>
</evidence>
<evidence type="ECO:0000256" key="1">
    <source>
        <dbReference type="ARBA" id="ARBA00004370"/>
    </source>
</evidence>
<dbReference type="InterPro" id="IPR050307">
    <property type="entry name" value="Sterol_Desaturase_Related"/>
</dbReference>
<dbReference type="AlphaFoldDB" id="G7E5A8"/>
<dbReference type="Pfam" id="PF04116">
    <property type="entry name" value="FA_hydroxylase"/>
    <property type="match status" value="1"/>
</dbReference>
<comment type="caution">
    <text evidence="8">The sequence shown here is derived from an EMBL/GenBank/DDBJ whole genome shotgun (WGS) entry which is preliminary data.</text>
</comment>
<protein>
    <recommendedName>
        <fullName evidence="7">Fatty acid hydroxylase domain-containing protein</fullName>
    </recommendedName>
</protein>
<feature type="transmembrane region" description="Helical" evidence="6">
    <location>
        <begin position="103"/>
        <end position="125"/>
    </location>
</feature>
<keyword evidence="4 6" id="KW-0472">Membrane</keyword>
<evidence type="ECO:0000313" key="8">
    <source>
        <dbReference type="EMBL" id="GAA98018.1"/>
    </source>
</evidence>
<feature type="region of interest" description="Disordered" evidence="5">
    <location>
        <begin position="1"/>
        <end position="24"/>
    </location>
</feature>
<dbReference type="STRING" id="764103.G7E5A8"/>
<proteinExistence type="predicted"/>
<dbReference type="RefSeq" id="XP_014569084.1">
    <property type="nucleotide sequence ID" value="XM_014713598.1"/>
</dbReference>
<dbReference type="PANTHER" id="PTHR11863">
    <property type="entry name" value="STEROL DESATURASE"/>
    <property type="match status" value="1"/>
</dbReference>
<evidence type="ECO:0000259" key="7">
    <source>
        <dbReference type="Pfam" id="PF04116"/>
    </source>
</evidence>
<evidence type="ECO:0000313" key="9">
    <source>
        <dbReference type="Proteomes" id="UP000009131"/>
    </source>
</evidence>
<dbReference type="GO" id="GO:0005506">
    <property type="term" value="F:iron ion binding"/>
    <property type="evidence" value="ECO:0007669"/>
    <property type="project" value="InterPro"/>
</dbReference>
<comment type="subcellular location">
    <subcellularLocation>
        <location evidence="1">Membrane</location>
    </subcellularLocation>
</comment>
<evidence type="ECO:0000256" key="5">
    <source>
        <dbReference type="SAM" id="MobiDB-lite"/>
    </source>
</evidence>
<accession>G7E5A8</accession>